<evidence type="ECO:0000256" key="6">
    <source>
        <dbReference type="ARBA" id="ARBA00022670"/>
    </source>
</evidence>
<evidence type="ECO:0000256" key="4">
    <source>
        <dbReference type="ARBA" id="ARBA00012441"/>
    </source>
</evidence>
<keyword evidence="11 14" id="KW-0482">Metalloprotease</keyword>
<evidence type="ECO:0000256" key="12">
    <source>
        <dbReference type="ARBA" id="ARBA00023128"/>
    </source>
</evidence>
<evidence type="ECO:0000256" key="2">
    <source>
        <dbReference type="ARBA" id="ARBA00004305"/>
    </source>
</evidence>
<dbReference type="Gene3D" id="1.10.1370.10">
    <property type="entry name" value="Neurolysin, domain 3"/>
    <property type="match status" value="1"/>
</dbReference>
<keyword evidence="8 14" id="KW-0378">Hydrolase</keyword>
<dbReference type="GO" id="GO:0006879">
    <property type="term" value="P:intracellular iron ion homeostasis"/>
    <property type="evidence" value="ECO:0007669"/>
    <property type="project" value="EnsemblFungi"/>
</dbReference>
<dbReference type="InterPro" id="IPR024077">
    <property type="entry name" value="Neurolysin/TOP_dom2"/>
</dbReference>
<evidence type="ECO:0000313" key="17">
    <source>
        <dbReference type="Proteomes" id="UP000590412"/>
    </source>
</evidence>
<keyword evidence="12" id="KW-0496">Mitochondrion</keyword>
<dbReference type="EMBL" id="JABWAB010000009">
    <property type="protein sequence ID" value="KAF6045280.1"/>
    <property type="molecule type" value="Genomic_DNA"/>
</dbReference>
<dbReference type="InterPro" id="IPR024079">
    <property type="entry name" value="MetalloPept_cat_dom_sf"/>
</dbReference>
<proteinExistence type="inferred from homology"/>
<dbReference type="OrthoDB" id="17530at2759"/>
<sequence>MRATFRILRYGRRYKGSLVSTSRSFTSTAPIKQTQVHADLAKVFDDQNYFNAVSHNSPSYKLPFSFSKQETGLFKNESLTSPSGLVQFSKQSLEDAKSLVKEMLSDKSRQGKLDYIKKLDQLSDTLCRVIDVAEFIRIVHPSSKWIDAAQQTHEILFEYMNQLNTNVELYTTLIDVLNDSQIASELTEEEIKVGEYLKQDFERSGIHMDPETRNNFVAITQEISLLGSHFNNEINTLDSHWCPITANDFESIEDSQIKKDLLSVQSRYNGEKVAHEYYVPLVARLPYSILTKCKSSELRRKIWVSLHNASSDSINILNRFVSYRALLSKMLGYKSYAHYQLEHKMAKSPENVMAFLGNIQQSLKNSTVLDELKLLNEFKDEKKEYQDNDSLIESIKPWDRDLLLSRMQKNKQQDNAVAQSKISEYFSVGTVIAGLNKLFESLYNVSFVPEATLKGEVWENNQVRKLKVIDNKSDMLLGYLYLDFWSPKVMPSHFTIVCSRRLHSWENEAEYSQNVQLDGKYQLPVISLVCNFRDQSHRSGPTLLSLDQVDTIFHEMGHAMHSMIGRTELHNLSGTRCATDFVEIPSVLMESFSKDLRVLSKIGKHYQTGEPIPKDLLQQAHHDKNTLSACETFMQSKMATLDQKLHGSEMVDKLALGLGEADSTALYHAIESELKVFADKWSTWHGKFPHLFSYGAVYYSYLLDRAIAEKLWRGLFDKDPWSKEAGTKYKESVLKWGGTKDPWLCLADALGIEELKKGNSRAMELIGKNASL</sequence>
<comment type="cofactor">
    <cofactor evidence="14">
        <name>Zn(2+)</name>
        <dbReference type="ChEBI" id="CHEBI:29105"/>
    </cofactor>
    <text evidence="14">Binds 1 zinc ion.</text>
</comment>
<dbReference type="AlphaFoldDB" id="A0A8X7T8U9"/>
<comment type="catalytic activity">
    <reaction evidence="1">
        <text>Release of an N-terminal octapeptide as second stage of processing of some proteins imported into the mitochondrion.</text>
        <dbReference type="EC" id="3.4.24.59"/>
    </reaction>
</comment>
<evidence type="ECO:0000256" key="1">
    <source>
        <dbReference type="ARBA" id="ARBA00000436"/>
    </source>
</evidence>
<name>A0A8X7T8U9_CANPA</name>
<dbReference type="Pfam" id="PF01432">
    <property type="entry name" value="Peptidase_M3"/>
    <property type="match status" value="1"/>
</dbReference>
<comment type="similarity">
    <text evidence="3 14">Belongs to the peptidase M3 family.</text>
</comment>
<evidence type="ECO:0000313" key="16">
    <source>
        <dbReference type="EMBL" id="KAF6045280.1"/>
    </source>
</evidence>
<dbReference type="Gene3D" id="3.40.390.10">
    <property type="entry name" value="Collagenase (Catalytic Domain)"/>
    <property type="match status" value="1"/>
</dbReference>
<dbReference type="GO" id="GO:0050821">
    <property type="term" value="P:protein stabilization"/>
    <property type="evidence" value="ECO:0007669"/>
    <property type="project" value="EnsemblFungi"/>
</dbReference>
<evidence type="ECO:0000256" key="11">
    <source>
        <dbReference type="ARBA" id="ARBA00023049"/>
    </source>
</evidence>
<dbReference type="GO" id="GO:0005759">
    <property type="term" value="C:mitochondrial matrix"/>
    <property type="evidence" value="ECO:0007669"/>
    <property type="project" value="UniProtKB-SubCell"/>
</dbReference>
<evidence type="ECO:0000256" key="14">
    <source>
        <dbReference type="RuleBase" id="RU003435"/>
    </source>
</evidence>
<dbReference type="CDD" id="cd06457">
    <property type="entry name" value="M3A_MIP"/>
    <property type="match status" value="1"/>
</dbReference>
<feature type="domain" description="Peptidase M3A/M3B catalytic" evidence="15">
    <location>
        <begin position="290"/>
        <end position="764"/>
    </location>
</feature>
<dbReference type="InterPro" id="IPR033851">
    <property type="entry name" value="M3A_MIP"/>
</dbReference>
<reference evidence="16" key="1">
    <citation type="submission" date="2020-03" db="EMBL/GenBank/DDBJ databases">
        <title>FDA dAtabase for Regulatory Grade micrObial Sequences (FDA-ARGOS): Supporting development and validation of Infectious Disease Dx tests.</title>
        <authorList>
            <person name="Campos J."/>
            <person name="Goldberg B."/>
            <person name="Tallon L."/>
            <person name="Sadzewicz L."/>
            <person name="Vavikolanu K."/>
            <person name="Mehta A."/>
            <person name="Aluvathingal J."/>
            <person name="Nadendla S."/>
            <person name="Nandy P."/>
            <person name="Geyer C."/>
            <person name="Yan Y."/>
            <person name="Sichtig H."/>
        </authorList>
    </citation>
    <scope>NUCLEOTIDE SEQUENCE [LARGE SCALE GENOMIC DNA]</scope>
    <source>
        <strain evidence="16">FDAARGOS_652</strain>
    </source>
</reference>
<keyword evidence="6 14" id="KW-0645">Protease</keyword>
<evidence type="ECO:0000256" key="10">
    <source>
        <dbReference type="ARBA" id="ARBA00022946"/>
    </source>
</evidence>
<dbReference type="GO" id="GO:0004222">
    <property type="term" value="F:metalloendopeptidase activity"/>
    <property type="evidence" value="ECO:0007669"/>
    <property type="project" value="UniProtKB-EC"/>
</dbReference>
<evidence type="ECO:0000256" key="9">
    <source>
        <dbReference type="ARBA" id="ARBA00022833"/>
    </source>
</evidence>
<dbReference type="GO" id="GO:0006518">
    <property type="term" value="P:peptide metabolic process"/>
    <property type="evidence" value="ECO:0007669"/>
    <property type="project" value="TreeGrafter"/>
</dbReference>
<keyword evidence="9 14" id="KW-0862">Zinc</keyword>
<dbReference type="PANTHER" id="PTHR11804:SF79">
    <property type="entry name" value="MITOCHONDRIAL INTERMEDIATE PEPTIDASE"/>
    <property type="match status" value="1"/>
</dbReference>
<dbReference type="GO" id="GO:0006627">
    <property type="term" value="P:protein processing involved in protein targeting to mitochondrion"/>
    <property type="evidence" value="ECO:0007669"/>
    <property type="project" value="EnsemblFungi"/>
</dbReference>
<comment type="caution">
    <text evidence="16">The sequence shown here is derived from an EMBL/GenBank/DDBJ whole genome shotgun (WGS) entry which is preliminary data.</text>
</comment>
<gene>
    <name evidence="16" type="ORF">FOB60_004852</name>
</gene>
<keyword evidence="10" id="KW-0809">Transit peptide</keyword>
<accession>A0A8X7T8U9</accession>
<dbReference type="SUPFAM" id="SSF55486">
    <property type="entry name" value="Metalloproteases ('zincins'), catalytic domain"/>
    <property type="match status" value="1"/>
</dbReference>
<evidence type="ECO:0000259" key="15">
    <source>
        <dbReference type="Pfam" id="PF01432"/>
    </source>
</evidence>
<evidence type="ECO:0000256" key="13">
    <source>
        <dbReference type="ARBA" id="ARBA00025208"/>
    </source>
</evidence>
<dbReference type="Proteomes" id="UP000590412">
    <property type="component" value="Unassembled WGS sequence"/>
</dbReference>
<dbReference type="FunFam" id="3.40.390.10:FF:000055">
    <property type="entry name" value="Related to mitochondrial intermediate peptidase"/>
    <property type="match status" value="1"/>
</dbReference>
<comment type="function">
    <text evidence="13">Cleaves proteins, imported into the mitochondrion, to their mature size. While most mitochondrial precursor proteins are processed to the mature form in one step by mitochondrial processing peptidase (MPP), the sequential cleavage by MIP of an octapeptide after initial processing by MPP is a required step for a subgroup of nuclear-encoded precursor proteins destined for the matrix or the inner membrane.</text>
</comment>
<evidence type="ECO:0000256" key="8">
    <source>
        <dbReference type="ARBA" id="ARBA00022801"/>
    </source>
</evidence>
<dbReference type="InterPro" id="IPR001567">
    <property type="entry name" value="Pept_M3A_M3B_dom"/>
</dbReference>
<dbReference type="GO" id="GO:0046872">
    <property type="term" value="F:metal ion binding"/>
    <property type="evidence" value="ECO:0007669"/>
    <property type="project" value="UniProtKB-UniRule"/>
</dbReference>
<dbReference type="EC" id="3.4.24.59" evidence="4"/>
<dbReference type="InterPro" id="IPR045090">
    <property type="entry name" value="Pept_M3A_M3B"/>
</dbReference>
<evidence type="ECO:0000256" key="3">
    <source>
        <dbReference type="ARBA" id="ARBA00006040"/>
    </source>
</evidence>
<organism evidence="16 17">
    <name type="scientific">Candida parapsilosis</name>
    <name type="common">Yeast</name>
    <dbReference type="NCBI Taxonomy" id="5480"/>
    <lineage>
        <taxon>Eukaryota</taxon>
        <taxon>Fungi</taxon>
        <taxon>Dikarya</taxon>
        <taxon>Ascomycota</taxon>
        <taxon>Saccharomycotina</taxon>
        <taxon>Pichiomycetes</taxon>
        <taxon>Debaryomycetaceae</taxon>
        <taxon>Candida/Lodderomyces clade</taxon>
        <taxon>Candida</taxon>
    </lineage>
</organism>
<keyword evidence="7 14" id="KW-0479">Metal-binding</keyword>
<protein>
    <recommendedName>
        <fullName evidence="5">Mitochondrial intermediate peptidase</fullName>
        <ecNumber evidence="4">3.4.24.59</ecNumber>
    </recommendedName>
</protein>
<evidence type="ECO:0000256" key="7">
    <source>
        <dbReference type="ARBA" id="ARBA00022723"/>
    </source>
</evidence>
<comment type="subcellular location">
    <subcellularLocation>
        <location evidence="2">Mitochondrion matrix</location>
    </subcellularLocation>
</comment>
<dbReference type="PANTHER" id="PTHR11804">
    <property type="entry name" value="PROTEASE M3 THIMET OLIGOPEPTIDASE-RELATED"/>
    <property type="match status" value="1"/>
</dbReference>
<evidence type="ECO:0000256" key="5">
    <source>
        <dbReference type="ARBA" id="ARBA00018046"/>
    </source>
</evidence>